<feature type="region of interest" description="Disordered" evidence="1">
    <location>
        <begin position="20"/>
        <end position="76"/>
    </location>
</feature>
<name>A0A315W9R6_GAMAF</name>
<comment type="caution">
    <text evidence="3">The sequence shown here is derived from an EMBL/GenBank/DDBJ whole genome shotgun (WGS) entry which is preliminary data.</text>
</comment>
<protein>
    <recommendedName>
        <fullName evidence="2">AB hydrolase-1 domain-containing protein</fullName>
    </recommendedName>
</protein>
<evidence type="ECO:0000313" key="3">
    <source>
        <dbReference type="EMBL" id="PWA28590.1"/>
    </source>
</evidence>
<dbReference type="PANTHER" id="PTHR46331:SF2">
    <property type="entry name" value="VALACYCLOVIR HYDROLASE"/>
    <property type="match status" value="1"/>
</dbReference>
<dbReference type="InterPro" id="IPR029058">
    <property type="entry name" value="AB_hydrolase_fold"/>
</dbReference>
<dbReference type="STRING" id="33528.ENSGAFP00000021999"/>
<dbReference type="SUPFAM" id="SSF53474">
    <property type="entry name" value="alpha/beta-Hydrolases"/>
    <property type="match status" value="1"/>
</dbReference>
<dbReference type="EMBL" id="NHOQ01000815">
    <property type="protein sequence ID" value="PWA28590.1"/>
    <property type="molecule type" value="Genomic_DNA"/>
</dbReference>
<dbReference type="Proteomes" id="UP000250572">
    <property type="component" value="Unassembled WGS sequence"/>
</dbReference>
<evidence type="ECO:0000313" key="4">
    <source>
        <dbReference type="Proteomes" id="UP000250572"/>
    </source>
</evidence>
<accession>A0A315W9R6</accession>
<keyword evidence="4" id="KW-1185">Reference proteome</keyword>
<gene>
    <name evidence="3" type="ORF">CCH79_00013532</name>
</gene>
<reference evidence="3 4" key="1">
    <citation type="journal article" date="2018" name="G3 (Bethesda)">
        <title>A High-Quality Reference Genome for the Invasive Mosquitofish Gambusia affinis Using a Chicago Library.</title>
        <authorList>
            <person name="Hoffberg S.L."/>
            <person name="Troendle N.J."/>
            <person name="Glenn T.C."/>
            <person name="Mahmud O."/>
            <person name="Louha S."/>
            <person name="Chalopin D."/>
            <person name="Bennetzen J.L."/>
            <person name="Mauricio R."/>
        </authorList>
    </citation>
    <scope>NUCLEOTIDE SEQUENCE [LARGE SCALE GENOMIC DNA]</scope>
    <source>
        <strain evidence="3">NE01/NJP1002.9</strain>
        <tissue evidence="3">Muscle</tissue>
    </source>
</reference>
<dbReference type="Pfam" id="PF00561">
    <property type="entry name" value="Abhydrolase_1"/>
    <property type="match status" value="1"/>
</dbReference>
<sequence>MTNLCQFHVFELLQLPQEAQVGARTRPGSPDRRQGLHPASSRHRHEVSHHQGYAPGHSCHADKHRPSQVQGNRAAAPKLGVNESMVRRWRRRDAALNPHAVSLWKARTQQRCVRERRRYQRFIGRSSASSGKRRVNSVDLYYEQTGHGKHAVLLFPGALGSTKTDFGPQLKSLNKECFTVVGWDPRGYGQSRPPDRDFPSDFFERDAKDGVDLMKTLGFKKFSLLGWSDGGITAMIAAARNPELINKMVIWGSNVFVTEDDLKLYNMVRDVSKWSARMRQPMEEVYGAEAFANLWENWVDGIAQFAKRPEGNICMELLPLISCPTLIIHGEKDPMVPSFHPHYLHKNIKASRLGQCFDYPCYLVRFSQSMAD</sequence>
<feature type="domain" description="AB hydrolase-1" evidence="2">
    <location>
        <begin position="151"/>
        <end position="263"/>
    </location>
</feature>
<proteinExistence type="predicted"/>
<dbReference type="GO" id="GO:0017171">
    <property type="term" value="F:serine hydrolase activity"/>
    <property type="evidence" value="ECO:0007669"/>
    <property type="project" value="TreeGrafter"/>
</dbReference>
<dbReference type="AlphaFoldDB" id="A0A315W9R6"/>
<evidence type="ECO:0000259" key="2">
    <source>
        <dbReference type="Pfam" id="PF00561"/>
    </source>
</evidence>
<dbReference type="Gene3D" id="3.40.50.1820">
    <property type="entry name" value="alpha/beta hydrolase"/>
    <property type="match status" value="1"/>
</dbReference>
<dbReference type="InterPro" id="IPR000073">
    <property type="entry name" value="AB_hydrolase_1"/>
</dbReference>
<dbReference type="PANTHER" id="PTHR46331">
    <property type="entry name" value="VALACYCLOVIR HYDROLASE"/>
    <property type="match status" value="1"/>
</dbReference>
<evidence type="ECO:0000256" key="1">
    <source>
        <dbReference type="SAM" id="MobiDB-lite"/>
    </source>
</evidence>
<organism evidence="3 4">
    <name type="scientific">Gambusia affinis</name>
    <name type="common">Western mosquitofish</name>
    <name type="synonym">Heterandria affinis</name>
    <dbReference type="NCBI Taxonomy" id="33528"/>
    <lineage>
        <taxon>Eukaryota</taxon>
        <taxon>Metazoa</taxon>
        <taxon>Chordata</taxon>
        <taxon>Craniata</taxon>
        <taxon>Vertebrata</taxon>
        <taxon>Euteleostomi</taxon>
        <taxon>Actinopterygii</taxon>
        <taxon>Neopterygii</taxon>
        <taxon>Teleostei</taxon>
        <taxon>Neoteleostei</taxon>
        <taxon>Acanthomorphata</taxon>
        <taxon>Ovalentaria</taxon>
        <taxon>Atherinomorphae</taxon>
        <taxon>Cyprinodontiformes</taxon>
        <taxon>Poeciliidae</taxon>
        <taxon>Poeciliinae</taxon>
        <taxon>Gambusia</taxon>
    </lineage>
</organism>